<sequence length="177" mass="20949">MSRTKRWLNMNGKEFNSDGTLKLQAREQMLAQGMTDGAIDSYARRSKQEFDEWKSLDETDPEPWPIFTAFDFFTDEEKRQFNPDGTLKAEYIQSALKQGISEGWLEEMERRKKLEVDSYNRMSASHAQQGINYGAWLMRSRSCASRTYLERREQMKQDLRNFEEPSSLPFDKDTPWF</sequence>
<accession>A0ABR8KLM4</accession>
<gene>
    <name evidence="1" type="ORF">H6H03_38520</name>
</gene>
<dbReference type="Proteomes" id="UP000637383">
    <property type="component" value="Unassembled WGS sequence"/>
</dbReference>
<reference evidence="1 2" key="1">
    <citation type="journal article" date="2020" name="ISME J.">
        <title>Comparative genomics reveals insights into cyanobacterial evolution and habitat adaptation.</title>
        <authorList>
            <person name="Chen M.Y."/>
            <person name="Teng W.K."/>
            <person name="Zhao L."/>
            <person name="Hu C.X."/>
            <person name="Zhou Y.K."/>
            <person name="Han B.P."/>
            <person name="Song L.R."/>
            <person name="Shu W.S."/>
        </authorList>
    </citation>
    <scope>NUCLEOTIDE SEQUENCE [LARGE SCALE GENOMIC DNA]</scope>
    <source>
        <strain evidence="1 2">FACHB-159</strain>
    </source>
</reference>
<protein>
    <submittedName>
        <fullName evidence="1">Uncharacterized protein</fullName>
    </submittedName>
</protein>
<evidence type="ECO:0000313" key="2">
    <source>
        <dbReference type="Proteomes" id="UP000637383"/>
    </source>
</evidence>
<name>A0ABR8KLM4_9NOSO</name>
<evidence type="ECO:0000313" key="1">
    <source>
        <dbReference type="EMBL" id="MBD2739679.1"/>
    </source>
</evidence>
<keyword evidence="2" id="KW-1185">Reference proteome</keyword>
<comment type="caution">
    <text evidence="1">The sequence shown here is derived from an EMBL/GenBank/DDBJ whole genome shotgun (WGS) entry which is preliminary data.</text>
</comment>
<organism evidence="1 2">
    <name type="scientific">Nostoc paludosum FACHB-159</name>
    <dbReference type="NCBI Taxonomy" id="2692908"/>
    <lineage>
        <taxon>Bacteria</taxon>
        <taxon>Bacillati</taxon>
        <taxon>Cyanobacteriota</taxon>
        <taxon>Cyanophyceae</taxon>
        <taxon>Nostocales</taxon>
        <taxon>Nostocaceae</taxon>
        <taxon>Nostoc</taxon>
    </lineage>
</organism>
<dbReference type="EMBL" id="JACJTU010000103">
    <property type="protein sequence ID" value="MBD2739679.1"/>
    <property type="molecule type" value="Genomic_DNA"/>
</dbReference>
<proteinExistence type="predicted"/>